<accession>A0A382ZQ10</accession>
<evidence type="ECO:0000313" key="3">
    <source>
        <dbReference type="EMBL" id="SVD96768.1"/>
    </source>
</evidence>
<organism evidence="3">
    <name type="scientific">marine metagenome</name>
    <dbReference type="NCBI Taxonomy" id="408172"/>
    <lineage>
        <taxon>unclassified sequences</taxon>
        <taxon>metagenomes</taxon>
        <taxon>ecological metagenomes</taxon>
    </lineage>
</organism>
<gene>
    <name evidence="3" type="ORF">METZ01_LOCUS449622</name>
</gene>
<dbReference type="Gene3D" id="3.30.1370.60">
    <property type="entry name" value="Hypothetical oxidoreductase yiak, domain 2"/>
    <property type="match status" value="1"/>
</dbReference>
<name>A0A382ZQ10_9ZZZZ</name>
<keyword evidence="2" id="KW-0560">Oxidoreductase</keyword>
<dbReference type="InterPro" id="IPR036111">
    <property type="entry name" value="Mal/L-sulfo/L-lacto_DH-like_sf"/>
</dbReference>
<dbReference type="PANTHER" id="PTHR11091">
    <property type="entry name" value="OXIDOREDUCTASE-RELATED"/>
    <property type="match status" value="1"/>
</dbReference>
<evidence type="ECO:0000256" key="1">
    <source>
        <dbReference type="ARBA" id="ARBA00006056"/>
    </source>
</evidence>
<dbReference type="InterPro" id="IPR003767">
    <property type="entry name" value="Malate/L-lactate_DH-like"/>
</dbReference>
<reference evidence="3" key="1">
    <citation type="submission" date="2018-05" db="EMBL/GenBank/DDBJ databases">
        <authorList>
            <person name="Lanie J.A."/>
            <person name="Ng W.-L."/>
            <person name="Kazmierczak K.M."/>
            <person name="Andrzejewski T.M."/>
            <person name="Davidsen T.M."/>
            <person name="Wayne K.J."/>
            <person name="Tettelin H."/>
            <person name="Glass J.I."/>
            <person name="Rusch D."/>
            <person name="Podicherti R."/>
            <person name="Tsui H.-C.T."/>
            <person name="Winkler M.E."/>
        </authorList>
    </citation>
    <scope>NUCLEOTIDE SEQUENCE</scope>
</reference>
<sequence length="256" mass="27264">TNPRPNIKIVKESGAIVTLDGDKGLGVHTAPKAMKLAVDKAKKNGVGIATLNNAGHLGAAGYHAKIAVDNDMIGVCMSGGGGFAMLPTYGAEPRFGTNPIAWAAPADKEAYFMFDAATTQIAGNKIKLLERLQVPVASNWLANRDGSPIKEEKKLGSEDFYEDGRLKDLHMLPFGGDRENGSHKGYAFAAIVDIMCCMLGGVQAGHLGGNGHYFAAYDIDSFSDLKTFKKNMDDFLIGLKNTPPAPGHERVIYPGL</sequence>
<dbReference type="GO" id="GO:0016491">
    <property type="term" value="F:oxidoreductase activity"/>
    <property type="evidence" value="ECO:0007669"/>
    <property type="project" value="UniProtKB-KW"/>
</dbReference>
<dbReference type="SUPFAM" id="SSF89733">
    <property type="entry name" value="L-sulfolactate dehydrogenase-like"/>
    <property type="match status" value="1"/>
</dbReference>
<dbReference type="AlphaFoldDB" id="A0A382ZQ10"/>
<dbReference type="InterPro" id="IPR043143">
    <property type="entry name" value="Mal/L-sulf/L-lact_DH-like_NADP"/>
</dbReference>
<dbReference type="PANTHER" id="PTHR11091:SF0">
    <property type="entry name" value="MALATE DEHYDROGENASE"/>
    <property type="match status" value="1"/>
</dbReference>
<evidence type="ECO:0000256" key="2">
    <source>
        <dbReference type="ARBA" id="ARBA00023002"/>
    </source>
</evidence>
<proteinExistence type="inferred from homology"/>
<dbReference type="EMBL" id="UINC01185189">
    <property type="protein sequence ID" value="SVD96768.1"/>
    <property type="molecule type" value="Genomic_DNA"/>
</dbReference>
<dbReference type="Pfam" id="PF02615">
    <property type="entry name" value="Ldh_2"/>
    <property type="match status" value="1"/>
</dbReference>
<comment type="similarity">
    <text evidence="1">Belongs to the LDH2/MDH2 oxidoreductase family.</text>
</comment>
<evidence type="ECO:0008006" key="4">
    <source>
        <dbReference type="Google" id="ProtNLM"/>
    </source>
</evidence>
<feature type="non-terminal residue" evidence="3">
    <location>
        <position position="1"/>
    </location>
</feature>
<protein>
    <recommendedName>
        <fullName evidence="4">Malate/L-lactate dehydrogenase subfamily protein</fullName>
    </recommendedName>
</protein>
<feature type="non-terminal residue" evidence="3">
    <location>
        <position position="256"/>
    </location>
</feature>